<keyword evidence="2" id="KW-0472">Membrane</keyword>
<proteinExistence type="inferred from homology"/>
<feature type="transmembrane region" description="Helical" evidence="2">
    <location>
        <begin position="7"/>
        <end position="27"/>
    </location>
</feature>
<evidence type="ECO:0000313" key="4">
    <source>
        <dbReference type="Proteomes" id="UP000288096"/>
    </source>
</evidence>
<keyword evidence="2" id="KW-1133">Transmembrane helix</keyword>
<comment type="caution">
    <text evidence="3">The sequence shown here is derived from an EMBL/GenBank/DDBJ whole genome shotgun (WGS) entry which is preliminary data.</text>
</comment>
<dbReference type="PANTHER" id="PTHR33219">
    <property type="entry name" value="YLMG HOMOLOG PROTEIN 2, CHLOROPLASTIC"/>
    <property type="match status" value="1"/>
</dbReference>
<dbReference type="AlphaFoldDB" id="A0A401G2E7"/>
<dbReference type="Pfam" id="PF02325">
    <property type="entry name" value="CCB3_YggT"/>
    <property type="match status" value="1"/>
</dbReference>
<dbReference type="InterPro" id="IPR003425">
    <property type="entry name" value="CCB3/YggT"/>
</dbReference>
<organism evidence="3 4">
    <name type="scientific">Desulfonema ishimotonii</name>
    <dbReference type="NCBI Taxonomy" id="45657"/>
    <lineage>
        <taxon>Bacteria</taxon>
        <taxon>Pseudomonadati</taxon>
        <taxon>Thermodesulfobacteriota</taxon>
        <taxon>Desulfobacteria</taxon>
        <taxon>Desulfobacterales</taxon>
        <taxon>Desulfococcaceae</taxon>
        <taxon>Desulfonema</taxon>
    </lineage>
</organism>
<comment type="similarity">
    <text evidence="1">Belongs to the YggT family.</text>
</comment>
<dbReference type="RefSeq" id="WP_124330485.1">
    <property type="nucleotide sequence ID" value="NZ_BEXT01000001.1"/>
</dbReference>
<gene>
    <name evidence="3" type="ORF">DENIS_4412</name>
</gene>
<feature type="transmembrane region" description="Helical" evidence="2">
    <location>
        <begin position="74"/>
        <end position="94"/>
    </location>
</feature>
<evidence type="ECO:0000256" key="1">
    <source>
        <dbReference type="ARBA" id="ARBA00010894"/>
    </source>
</evidence>
<name>A0A401G2E7_9BACT</name>
<keyword evidence="4" id="KW-1185">Reference proteome</keyword>
<accession>A0A401G2E7</accession>
<evidence type="ECO:0000313" key="3">
    <source>
        <dbReference type="EMBL" id="GBC63418.1"/>
    </source>
</evidence>
<dbReference type="Proteomes" id="UP000288096">
    <property type="component" value="Unassembled WGS sequence"/>
</dbReference>
<reference evidence="4" key="1">
    <citation type="submission" date="2017-11" db="EMBL/GenBank/DDBJ databases">
        <authorList>
            <person name="Watanabe M."/>
            <person name="Kojima H."/>
        </authorList>
    </citation>
    <scope>NUCLEOTIDE SEQUENCE [LARGE SCALE GENOMIC DNA]</scope>
    <source>
        <strain evidence="4">Tokyo 01</strain>
    </source>
</reference>
<dbReference type="EMBL" id="BEXT01000001">
    <property type="protein sequence ID" value="GBC63418.1"/>
    <property type="molecule type" value="Genomic_DNA"/>
</dbReference>
<protein>
    <submittedName>
        <fullName evidence="3">YggT family protein</fullName>
    </submittedName>
</protein>
<keyword evidence="2" id="KW-0812">Transmembrane</keyword>
<dbReference type="GO" id="GO:0016020">
    <property type="term" value="C:membrane"/>
    <property type="evidence" value="ECO:0007669"/>
    <property type="project" value="InterPro"/>
</dbReference>
<dbReference type="OrthoDB" id="47652at2"/>
<dbReference type="PANTHER" id="PTHR33219:SF14">
    <property type="entry name" value="PROTEIN COFACTOR ASSEMBLY OF COMPLEX C SUBUNIT B CCB3, CHLOROPLASTIC-RELATED"/>
    <property type="match status" value="1"/>
</dbReference>
<reference evidence="4" key="2">
    <citation type="submission" date="2019-01" db="EMBL/GenBank/DDBJ databases">
        <title>Genome sequence of Desulfonema ishimotonii strain Tokyo 01.</title>
        <authorList>
            <person name="Fukui M."/>
        </authorList>
    </citation>
    <scope>NUCLEOTIDE SEQUENCE [LARGE SCALE GENOMIC DNA]</scope>
    <source>
        <strain evidence="4">Tokyo 01</strain>
    </source>
</reference>
<sequence length="99" mass="11346">MFILGNFLIAAATVIDYVLILFMWLVIARAVLSWVSPDPRNQIVQIIYAITEPVMHQIRKRIPVSYGGIDFSPIIIFLVIIFLQKFVVTSLYLFGRSVM</sequence>
<evidence type="ECO:0000256" key="2">
    <source>
        <dbReference type="SAM" id="Phobius"/>
    </source>
</evidence>